<name>A0A1M2VDC8_TRAPU</name>
<feature type="compositionally biased region" description="Low complexity" evidence="1">
    <location>
        <begin position="24"/>
        <end position="66"/>
    </location>
</feature>
<reference evidence="2 3" key="1">
    <citation type="submission" date="2016-10" db="EMBL/GenBank/DDBJ databases">
        <title>Genome sequence of the basidiomycete white-rot fungus Trametes pubescens.</title>
        <authorList>
            <person name="Makela M.R."/>
            <person name="Granchi Z."/>
            <person name="Peng M."/>
            <person name="De Vries R.P."/>
            <person name="Grigoriev I."/>
            <person name="Riley R."/>
            <person name="Hilden K."/>
        </authorList>
    </citation>
    <scope>NUCLEOTIDE SEQUENCE [LARGE SCALE GENOMIC DNA]</scope>
    <source>
        <strain evidence="2 3">FBCC735</strain>
    </source>
</reference>
<feature type="region of interest" description="Disordered" evidence="1">
    <location>
        <begin position="13"/>
        <end position="145"/>
    </location>
</feature>
<feature type="non-terminal residue" evidence="2">
    <location>
        <position position="145"/>
    </location>
</feature>
<comment type="caution">
    <text evidence="2">The sequence shown here is derived from an EMBL/GenBank/DDBJ whole genome shotgun (WGS) entry which is preliminary data.</text>
</comment>
<sequence length="145" mass="13980">MAVVSRRLCVEASTAGTPGASQDAEVANAHAASSGATAEAAVTTEARSSEATGNATAEEPAAAASEVSGLAPGKAAAAAAAGTVSATPGLGGGRRTSLRQAKKSAVGVAGETPTAETDATVAVAPGARPKKRKRDENEPPLEAMT</sequence>
<proteinExistence type="predicted"/>
<dbReference type="Proteomes" id="UP000184267">
    <property type="component" value="Unassembled WGS sequence"/>
</dbReference>
<evidence type="ECO:0000313" key="2">
    <source>
        <dbReference type="EMBL" id="OJT05538.1"/>
    </source>
</evidence>
<evidence type="ECO:0000313" key="3">
    <source>
        <dbReference type="Proteomes" id="UP000184267"/>
    </source>
</evidence>
<keyword evidence="3" id="KW-1185">Reference proteome</keyword>
<protein>
    <submittedName>
        <fullName evidence="2">Uncharacterized protein</fullName>
    </submittedName>
</protein>
<evidence type="ECO:0000256" key="1">
    <source>
        <dbReference type="SAM" id="MobiDB-lite"/>
    </source>
</evidence>
<dbReference type="EMBL" id="MNAD01001437">
    <property type="protein sequence ID" value="OJT05538.1"/>
    <property type="molecule type" value="Genomic_DNA"/>
</dbReference>
<accession>A0A1M2VDC8</accession>
<gene>
    <name evidence="2" type="ORF">TRAPUB_3644</name>
</gene>
<organism evidence="2 3">
    <name type="scientific">Trametes pubescens</name>
    <name type="common">White-rot fungus</name>
    <dbReference type="NCBI Taxonomy" id="154538"/>
    <lineage>
        <taxon>Eukaryota</taxon>
        <taxon>Fungi</taxon>
        <taxon>Dikarya</taxon>
        <taxon>Basidiomycota</taxon>
        <taxon>Agaricomycotina</taxon>
        <taxon>Agaricomycetes</taxon>
        <taxon>Polyporales</taxon>
        <taxon>Polyporaceae</taxon>
        <taxon>Trametes</taxon>
    </lineage>
</organism>
<dbReference type="AlphaFoldDB" id="A0A1M2VDC8"/>